<keyword evidence="2" id="KW-1185">Reference proteome</keyword>
<gene>
    <name evidence="1" type="ORF">HNQ81_002186</name>
</gene>
<reference evidence="1 2" key="1">
    <citation type="submission" date="2020-08" db="EMBL/GenBank/DDBJ databases">
        <title>Genomic Encyclopedia of Type Strains, Phase IV (KMG-IV): sequencing the most valuable type-strain genomes for metagenomic binning, comparative biology and taxonomic classification.</title>
        <authorList>
            <person name="Goeker M."/>
        </authorList>
    </citation>
    <scope>NUCLEOTIDE SEQUENCE [LARGE SCALE GENOMIC DNA]</scope>
    <source>
        <strain evidence="1 2">DSM 28570</strain>
    </source>
</reference>
<evidence type="ECO:0000313" key="1">
    <source>
        <dbReference type="EMBL" id="MBB5348450.1"/>
    </source>
</evidence>
<evidence type="ECO:0000313" key="2">
    <source>
        <dbReference type="Proteomes" id="UP000539642"/>
    </source>
</evidence>
<dbReference type="EMBL" id="JACHEO010000012">
    <property type="protein sequence ID" value="MBB5348450.1"/>
    <property type="molecule type" value="Genomic_DNA"/>
</dbReference>
<protein>
    <submittedName>
        <fullName evidence="1">Uncharacterized protein</fullName>
    </submittedName>
</protein>
<sequence>MKITKEALCRKIEEVLPKVGACGIDFDVEFDDKVQAWTVDLHHEDRHLRTFVDVDEASVCLEGKLCIPLGVQVGQLRHNFDLLTCSDH</sequence>
<dbReference type="RefSeq" id="WP_183351205.1">
    <property type="nucleotide sequence ID" value="NZ_JACHEO010000012.1"/>
</dbReference>
<comment type="caution">
    <text evidence="1">The sequence shown here is derived from an EMBL/GenBank/DDBJ whole genome shotgun (WGS) entry which is preliminary data.</text>
</comment>
<organism evidence="1 2">
    <name type="scientific">Desulfoprunum benzoelyticum</name>
    <dbReference type="NCBI Taxonomy" id="1506996"/>
    <lineage>
        <taxon>Bacteria</taxon>
        <taxon>Pseudomonadati</taxon>
        <taxon>Thermodesulfobacteriota</taxon>
        <taxon>Desulfobulbia</taxon>
        <taxon>Desulfobulbales</taxon>
        <taxon>Desulfobulbaceae</taxon>
        <taxon>Desulfoprunum</taxon>
    </lineage>
</organism>
<dbReference type="AlphaFoldDB" id="A0A840V3L5"/>
<proteinExistence type="predicted"/>
<name>A0A840V3L5_9BACT</name>
<accession>A0A840V3L5</accession>
<dbReference type="Proteomes" id="UP000539642">
    <property type="component" value="Unassembled WGS sequence"/>
</dbReference>